<dbReference type="GO" id="GO:0003697">
    <property type="term" value="F:single-stranded DNA binding"/>
    <property type="evidence" value="ECO:0007669"/>
    <property type="project" value="InterPro"/>
</dbReference>
<evidence type="ECO:0000313" key="1">
    <source>
        <dbReference type="EMBL" id="KPP57889.1"/>
    </source>
</evidence>
<gene>
    <name evidence="1" type="ORF">Z043_124336</name>
</gene>
<evidence type="ECO:0000313" key="2">
    <source>
        <dbReference type="Proteomes" id="UP000034805"/>
    </source>
</evidence>
<feature type="non-terminal residue" evidence="1">
    <location>
        <position position="1"/>
    </location>
</feature>
<dbReference type="AlphaFoldDB" id="A0A0N8JVE2"/>
<comment type="caution">
    <text evidence="1">The sequence shown here is derived from an EMBL/GenBank/DDBJ whole genome shotgun (WGS) entry which is preliminary data.</text>
</comment>
<reference evidence="1 2" key="1">
    <citation type="submission" date="2015-08" db="EMBL/GenBank/DDBJ databases">
        <title>The genome of the Asian arowana (Scleropages formosus).</title>
        <authorList>
            <person name="Tan M.H."/>
            <person name="Gan H.M."/>
            <person name="Croft L.J."/>
            <person name="Austin C.M."/>
        </authorList>
    </citation>
    <scope>NUCLEOTIDE SEQUENCE [LARGE SCALE GENOMIC DNA]</scope>
    <source>
        <strain evidence="1">Aro1</strain>
    </source>
</reference>
<accession>A0A0N8JVE2</accession>
<dbReference type="EMBL" id="JARO02015164">
    <property type="protein sequence ID" value="KPP57889.1"/>
    <property type="molecule type" value="Genomic_DNA"/>
</dbReference>
<protein>
    <submittedName>
        <fullName evidence="1">Uncharacterized protein</fullName>
    </submittedName>
</protein>
<dbReference type="Pfam" id="PF17659">
    <property type="entry name" value="RADX"/>
    <property type="match status" value="2"/>
</dbReference>
<dbReference type="InterPro" id="IPR040893">
    <property type="entry name" value="RADX"/>
</dbReference>
<name>A0A0N8JVE2_SCLFO</name>
<dbReference type="PANTHER" id="PTHR14944">
    <property type="entry name" value="RPA-RELATED PROTEIN RADX"/>
    <property type="match status" value="1"/>
</dbReference>
<organism evidence="1 2">
    <name type="scientific">Scleropages formosus</name>
    <name type="common">Asian bonytongue</name>
    <name type="synonym">Osteoglossum formosum</name>
    <dbReference type="NCBI Taxonomy" id="113540"/>
    <lineage>
        <taxon>Eukaryota</taxon>
        <taxon>Metazoa</taxon>
        <taxon>Chordata</taxon>
        <taxon>Craniata</taxon>
        <taxon>Vertebrata</taxon>
        <taxon>Euteleostomi</taxon>
        <taxon>Actinopterygii</taxon>
        <taxon>Neopterygii</taxon>
        <taxon>Teleostei</taxon>
        <taxon>Osteoglossocephala</taxon>
        <taxon>Osteoglossomorpha</taxon>
        <taxon>Osteoglossiformes</taxon>
        <taxon>Osteoglossidae</taxon>
        <taxon>Scleropages</taxon>
    </lineage>
</organism>
<dbReference type="PANTHER" id="PTHR14944:SF3">
    <property type="entry name" value="SI:CH73-71D17.2"/>
    <property type="match status" value="1"/>
</dbReference>
<sequence length="529" mass="57995">SCYVPLWNEQDYSGAAWSESESGSARGERRERGCGSGEAPDALVVRVLRKSRLVFYGKAESSCECPYKAVLEVADRSGRAAAVLWNSLCVRWYRSLRPGLVLRLSGYRVKESYGARAAGGPPQDDIEISLNSRNPSARICVISPPDILAQWSLPDTPYAFRCGSELLTCPAGTICDVIGLVVFAGRPERIRSRDGAGAGLCEYRWLRLEDGTTAQPIAIQLFSTSQPEIQSRIYPSGEKRRGPSGALPVPDQHVLHTGSGHHCSMPYRQLRSVRSFLQWLHTVDEGHVLSRALTGGYFAFPPLPVSLEHFLKEMKGDPGLLSGEELRRETEKLQYRESRGFAIQATVTSVSYSGLGEGEEHRALRRAVIRSPSASSSSSVCVQLGPTSPELRVAVGSLSGHSGVSPRKRLFGSMEHPRKRLPLPLPHAQEDEDADTDFSLWEASMEFLQEDAEDSSAAELIPSDVPQGPRLGSVHAFRETLGARRLMCVLQVCHLGSGQLEVVLRVASEACMRLQESRAESQDLPSLEK</sequence>
<dbReference type="Proteomes" id="UP000034805">
    <property type="component" value="Unassembled WGS sequence"/>
</dbReference>
<proteinExistence type="predicted"/>